<reference evidence="3" key="1">
    <citation type="journal article" date="2017" name="MBio">
        <title>Type VI secretion-mediated competition in the bee gut microbiome.</title>
        <authorList>
            <person name="Steele M.I."/>
            <person name="Kwong W.K."/>
            <person name="Powell J.E."/>
            <person name="Whiteley M."/>
            <person name="Moran N.A."/>
        </authorList>
    </citation>
    <scope>NUCLEOTIDE SEQUENCE [LARGE SCALE GENOMIC DNA]</scope>
    <source>
        <strain evidence="3">WkB273</strain>
    </source>
</reference>
<sequence length="137" mass="15665">MKTARILKVALLSLSLSAALPALADHQWQTCAEKQQQIDNQMQYARANNNQRQINRLNAQKADIAQNCDNNDLRQKYQQKIAKLNNKIDETQRKLAKAQAKGDNDKVADLQNKMNENTAKLQQAKQNFARFEQATKQ</sequence>
<evidence type="ECO:0000313" key="3">
    <source>
        <dbReference type="EMBL" id="PIT38752.1"/>
    </source>
</evidence>
<keyword evidence="2" id="KW-0732">Signal</keyword>
<protein>
    <recommendedName>
        <fullName evidence="5">DUF1090 domain-containing protein</fullName>
    </recommendedName>
</protein>
<dbReference type="RefSeq" id="WP_100152619.1">
    <property type="nucleotide sequence ID" value="NZ_MEIL01000029.1"/>
</dbReference>
<accession>A0A2N9X6E9</accession>
<evidence type="ECO:0000313" key="4">
    <source>
        <dbReference type="Proteomes" id="UP000230202"/>
    </source>
</evidence>
<feature type="coiled-coil region" evidence="1">
    <location>
        <begin position="47"/>
        <end position="134"/>
    </location>
</feature>
<keyword evidence="1" id="KW-0175">Coiled coil</keyword>
<dbReference type="EMBL" id="MEIL01000029">
    <property type="protein sequence ID" value="PIT38752.1"/>
    <property type="molecule type" value="Genomic_DNA"/>
</dbReference>
<evidence type="ECO:0000256" key="2">
    <source>
        <dbReference type="SAM" id="SignalP"/>
    </source>
</evidence>
<name>A0A2N9X6E9_9NEIS</name>
<feature type="chain" id="PRO_5014854358" description="DUF1090 domain-containing protein" evidence="2">
    <location>
        <begin position="25"/>
        <end position="137"/>
    </location>
</feature>
<dbReference type="AlphaFoldDB" id="A0A2N9X6E9"/>
<organism evidence="3 4">
    <name type="scientific">Snodgrassella alvi</name>
    <dbReference type="NCBI Taxonomy" id="1196083"/>
    <lineage>
        <taxon>Bacteria</taxon>
        <taxon>Pseudomonadati</taxon>
        <taxon>Pseudomonadota</taxon>
        <taxon>Betaproteobacteria</taxon>
        <taxon>Neisseriales</taxon>
        <taxon>Neisseriaceae</taxon>
        <taxon>Snodgrassella</taxon>
    </lineage>
</organism>
<gene>
    <name evidence="3" type="ORF">BHC54_09620</name>
</gene>
<keyword evidence="4" id="KW-1185">Reference proteome</keyword>
<evidence type="ECO:0000256" key="1">
    <source>
        <dbReference type="SAM" id="Coils"/>
    </source>
</evidence>
<comment type="caution">
    <text evidence="3">The sequence shown here is derived from an EMBL/GenBank/DDBJ whole genome shotgun (WGS) entry which is preliminary data.</text>
</comment>
<evidence type="ECO:0008006" key="5">
    <source>
        <dbReference type="Google" id="ProtNLM"/>
    </source>
</evidence>
<dbReference type="InterPro" id="IPR009468">
    <property type="entry name" value="DUF1090"/>
</dbReference>
<dbReference type="Proteomes" id="UP000230202">
    <property type="component" value="Unassembled WGS sequence"/>
</dbReference>
<feature type="signal peptide" evidence="2">
    <location>
        <begin position="1"/>
        <end position="24"/>
    </location>
</feature>
<dbReference type="Pfam" id="PF06476">
    <property type="entry name" value="DUF1090"/>
    <property type="match status" value="1"/>
</dbReference>
<proteinExistence type="predicted"/>